<reference evidence="1" key="1">
    <citation type="submission" date="2022-03" db="EMBL/GenBank/DDBJ databases">
        <authorList>
            <person name="Alioto T."/>
            <person name="Alioto T."/>
            <person name="Gomez Garrido J."/>
        </authorList>
    </citation>
    <scope>NUCLEOTIDE SEQUENCE</scope>
</reference>
<keyword evidence="2" id="KW-1185">Reference proteome</keyword>
<name>A0AAD1SNV3_PELCU</name>
<sequence length="118" mass="13173">MCMCTPEVLWDGRGPTPAEMQWNLAWCSFTCCMAASVTTLNSYTKTVIEFGNKHKIFEQVIQEQIFMDSCKYLEDKPVNSVSYSLKISEGVVKNAKQSILTGASGNFGEIPETVEEQC</sequence>
<gene>
    <name evidence="1" type="ORF">PECUL_23A035700</name>
</gene>
<accession>A0AAD1SNV3</accession>
<evidence type="ECO:0000313" key="1">
    <source>
        <dbReference type="EMBL" id="CAH2306799.1"/>
    </source>
</evidence>
<dbReference type="AlphaFoldDB" id="A0AAD1SNV3"/>
<organism evidence="1 2">
    <name type="scientific">Pelobates cultripes</name>
    <name type="common">Western spadefoot toad</name>
    <dbReference type="NCBI Taxonomy" id="61616"/>
    <lineage>
        <taxon>Eukaryota</taxon>
        <taxon>Metazoa</taxon>
        <taxon>Chordata</taxon>
        <taxon>Craniata</taxon>
        <taxon>Vertebrata</taxon>
        <taxon>Euteleostomi</taxon>
        <taxon>Amphibia</taxon>
        <taxon>Batrachia</taxon>
        <taxon>Anura</taxon>
        <taxon>Pelobatoidea</taxon>
        <taxon>Pelobatidae</taxon>
        <taxon>Pelobates</taxon>
    </lineage>
</organism>
<protein>
    <submittedName>
        <fullName evidence="1">Uncharacterized protein</fullName>
    </submittedName>
</protein>
<proteinExistence type="predicted"/>
<dbReference type="EMBL" id="OW240918">
    <property type="protein sequence ID" value="CAH2306799.1"/>
    <property type="molecule type" value="Genomic_DNA"/>
</dbReference>
<dbReference type="Proteomes" id="UP001295444">
    <property type="component" value="Chromosome 07"/>
</dbReference>
<evidence type="ECO:0000313" key="2">
    <source>
        <dbReference type="Proteomes" id="UP001295444"/>
    </source>
</evidence>